<evidence type="ECO:0000313" key="2">
    <source>
        <dbReference type="EMBL" id="JAV30466.1"/>
    </source>
</evidence>
<protein>
    <submittedName>
        <fullName evidence="2">Putative conserved secreted protein</fullName>
    </submittedName>
</protein>
<feature type="signal peptide" evidence="1">
    <location>
        <begin position="1"/>
        <end position="16"/>
    </location>
</feature>
<evidence type="ECO:0000256" key="1">
    <source>
        <dbReference type="SAM" id="SignalP"/>
    </source>
</evidence>
<sequence length="131" mass="13814">MFKLVLISALVVAATCAPADKPNQQQGLDQSETQWNAAWANPAVAAAAVNPNAAWQNPNAAAWGANSWNRWGNNPADPRARWAGAAGAEPWNRWGNANPTAWNAQPWNRAAAGAWPAAGAPAAAARGWNPW</sequence>
<keyword evidence="1" id="KW-0732">Signal</keyword>
<dbReference type="AlphaFoldDB" id="A0A1Q3FSL4"/>
<organism evidence="2">
    <name type="scientific">Culex tarsalis</name>
    <name type="common">Encephalitis mosquito</name>
    <dbReference type="NCBI Taxonomy" id="7177"/>
    <lineage>
        <taxon>Eukaryota</taxon>
        <taxon>Metazoa</taxon>
        <taxon>Ecdysozoa</taxon>
        <taxon>Arthropoda</taxon>
        <taxon>Hexapoda</taxon>
        <taxon>Insecta</taxon>
        <taxon>Pterygota</taxon>
        <taxon>Neoptera</taxon>
        <taxon>Endopterygota</taxon>
        <taxon>Diptera</taxon>
        <taxon>Nematocera</taxon>
        <taxon>Culicoidea</taxon>
        <taxon>Culicidae</taxon>
        <taxon>Culicinae</taxon>
        <taxon>Culicini</taxon>
        <taxon>Culex</taxon>
        <taxon>Culex</taxon>
    </lineage>
</organism>
<accession>A0A1Q3FSL4</accession>
<dbReference type="EMBL" id="GFDL01004579">
    <property type="protein sequence ID" value="JAV30466.1"/>
    <property type="molecule type" value="Transcribed_RNA"/>
</dbReference>
<feature type="chain" id="PRO_5012094704" evidence="1">
    <location>
        <begin position="17"/>
        <end position="131"/>
    </location>
</feature>
<proteinExistence type="predicted"/>
<reference evidence="2" key="1">
    <citation type="submission" date="2017-01" db="EMBL/GenBank/DDBJ databases">
        <title>A deep insight into the sialotranscriptome of adult male and female Cluex tarsalis mosquitoes.</title>
        <authorList>
            <person name="Ribeiro J.M."/>
            <person name="Moreira F."/>
            <person name="Bernard K.A."/>
            <person name="Calvo E."/>
        </authorList>
    </citation>
    <scope>NUCLEOTIDE SEQUENCE</scope>
    <source>
        <strain evidence="2">Kern County</strain>
        <tissue evidence="2">Salivary glands</tissue>
    </source>
</reference>
<name>A0A1Q3FSL4_CULTA</name>